<organism evidence="2 3">
    <name type="scientific">Nereida ignava</name>
    <dbReference type="NCBI Taxonomy" id="282199"/>
    <lineage>
        <taxon>Bacteria</taxon>
        <taxon>Pseudomonadati</taxon>
        <taxon>Pseudomonadota</taxon>
        <taxon>Alphaproteobacteria</taxon>
        <taxon>Rhodobacterales</taxon>
        <taxon>Roseobacteraceae</taxon>
        <taxon>Nereida</taxon>
    </lineage>
</organism>
<keyword evidence="3" id="KW-1185">Reference proteome</keyword>
<accession>A0A0U1NH05</accession>
<protein>
    <submittedName>
        <fullName evidence="2">Uncharacterized protein</fullName>
    </submittedName>
</protein>
<feature type="region of interest" description="Disordered" evidence="1">
    <location>
        <begin position="106"/>
        <end position="155"/>
    </location>
</feature>
<dbReference type="EMBL" id="CVQV01000001">
    <property type="protein sequence ID" value="CRK74020.1"/>
    <property type="molecule type" value="Genomic_DNA"/>
</dbReference>
<proteinExistence type="predicted"/>
<name>A0A0U1NH05_9RHOB</name>
<feature type="compositionally biased region" description="Polar residues" evidence="1">
    <location>
        <begin position="112"/>
        <end position="134"/>
    </location>
</feature>
<dbReference type="Proteomes" id="UP000048949">
    <property type="component" value="Unassembled WGS sequence"/>
</dbReference>
<evidence type="ECO:0000256" key="1">
    <source>
        <dbReference type="SAM" id="MobiDB-lite"/>
    </source>
</evidence>
<dbReference type="STRING" id="282199.GCA_001049735_00043"/>
<gene>
    <name evidence="2" type="ORF">NIG5292_00043</name>
</gene>
<sequence>MSYSAVRPSRISRLRTGILSMVRDSSRTSHGNGLRSLMPPSLPINASINPRGRSFLRNAELAEGAVSTITTTSRSARSSARAASSSICSMKRGSFGLSAKTTMGRASHLKSSRLTASVDSITARSARHSSTGDSTGDKGASAARAGPQLINAPSAKAKTRFIHNDIITNFPLHSPRRLR</sequence>
<evidence type="ECO:0000313" key="3">
    <source>
        <dbReference type="Proteomes" id="UP000048949"/>
    </source>
</evidence>
<reference evidence="2 3" key="1">
    <citation type="submission" date="2015-04" db="EMBL/GenBank/DDBJ databases">
        <authorList>
            <person name="Syromyatnikov M.Y."/>
            <person name="Popov V.N."/>
        </authorList>
    </citation>
    <scope>NUCLEOTIDE SEQUENCE [LARGE SCALE GENOMIC DNA]</scope>
    <source>
        <strain evidence="2 3">CECT 5292</strain>
    </source>
</reference>
<evidence type="ECO:0000313" key="2">
    <source>
        <dbReference type="EMBL" id="CRK74020.1"/>
    </source>
</evidence>
<dbReference type="AlphaFoldDB" id="A0A0U1NH05"/>